<accession>A0A858NP56</accession>
<name>A0A858NP56_9CAUD</name>
<organism evidence="1 2">
    <name type="scientific">Xanthomonas phage FoX1</name>
    <dbReference type="NCBI Taxonomy" id="2723897"/>
    <lineage>
        <taxon>Viruses</taxon>
        <taxon>Duplodnaviria</taxon>
        <taxon>Heunggongvirae</taxon>
        <taxon>Uroviricota</taxon>
        <taxon>Caudoviricetes</taxon>
        <taxon>Foxunavirus</taxon>
        <taxon>Foxunavirus fox1</taxon>
    </lineage>
</organism>
<sequence>MIIAFEIINPEGEVEHTGAFDQYDVRERRAFAERIAKCQANGFEIRTWRQGCRPGCGPETVTA</sequence>
<protein>
    <submittedName>
        <fullName evidence="1">Uncharacterized protein</fullName>
    </submittedName>
</protein>
<proteinExistence type="predicted"/>
<gene>
    <name evidence="1" type="ORF">XccvBFoX1_gp42</name>
</gene>
<reference evidence="2" key="1">
    <citation type="submission" date="2020-03" db="EMBL/GenBank/DDBJ databases">
        <title>Development of an integrated pest management strategy to control Xanthomonas campestris pv. campestris by using bacteriophages.</title>
        <authorList>
            <person name="Holtappels D."/>
            <person name="Rombouts S."/>
            <person name="Lavigne R."/>
            <person name="Wagemans J."/>
        </authorList>
    </citation>
    <scope>NUCLEOTIDE SEQUENCE [LARGE SCALE GENOMIC DNA]</scope>
</reference>
<keyword evidence="2" id="KW-1185">Reference proteome</keyword>
<dbReference type="EMBL" id="MT161381">
    <property type="protein sequence ID" value="QJB21781.1"/>
    <property type="molecule type" value="Genomic_DNA"/>
</dbReference>
<evidence type="ECO:0000313" key="2">
    <source>
        <dbReference type="Proteomes" id="UP000671938"/>
    </source>
</evidence>
<evidence type="ECO:0000313" key="1">
    <source>
        <dbReference type="EMBL" id="QJB21781.1"/>
    </source>
</evidence>
<dbReference type="Proteomes" id="UP000671938">
    <property type="component" value="Segment"/>
</dbReference>